<feature type="transmembrane region" description="Helical" evidence="9">
    <location>
        <begin position="442"/>
        <end position="460"/>
    </location>
</feature>
<feature type="transmembrane region" description="Helical" evidence="9">
    <location>
        <begin position="200"/>
        <end position="218"/>
    </location>
</feature>
<dbReference type="GO" id="GO:0016020">
    <property type="term" value="C:membrane"/>
    <property type="evidence" value="ECO:0007669"/>
    <property type="project" value="UniProtKB-SubCell"/>
</dbReference>
<dbReference type="InterPro" id="IPR001750">
    <property type="entry name" value="ND/Mrp_TM"/>
</dbReference>
<evidence type="ECO:0000256" key="1">
    <source>
        <dbReference type="ARBA" id="ARBA00004127"/>
    </source>
</evidence>
<dbReference type="InterPro" id="IPR010227">
    <property type="entry name" value="NADH_Q_OxRdtase_chainM/4"/>
</dbReference>
<sequence>MGFPILTFLLLVPLVGAIACLFLGERTARITALVATSVNLVLGLLLWANYEVGGAQWQFVERSEVFAGFSYALGIDGIALMLIVLSVFLMPICILASWDAIRTRVGEYMSAFLFMEVLMIGVFAAQDIFLFYIFFEAGLIPMYLIIGVWGGDNRIYASYKFFLYTLLGSVLMLIAMLWMVNEAGTTDIPTLMQYDFDPSAQTWLWLAFFASFAVKMPMWPVHTWLPDAHVQAPTAGSVILAGVLLKLGGYGFIRFSLPMFPEASAQFVWLILGLSMVAVVVTSLIALVQHDMKKLIAYSSVAHMAIVTAGLFAFNVQGLEGAMVMMLSHGLVSGALFLCVGVIYDRLHTREIDRYGGLSINMPRYALFFLFFTMASIGLPGTSGFVAEFLSLAGVYEVSSWATLVLTTGIILGAGYMLYLYRRVAFGVQRNEDAAAMPDLTAREWVMLAPIAAAVLWMGVYPESFLAPMRADIATLEARLATAAPQGDAELVIGEPAAHGANYIEGSLGAEGAH</sequence>
<dbReference type="PRINTS" id="PR01437">
    <property type="entry name" value="NUOXDRDTASE4"/>
</dbReference>
<comment type="similarity">
    <text evidence="2">Belongs to the complex I subunit 4 family.</text>
</comment>
<evidence type="ECO:0000313" key="12">
    <source>
        <dbReference type="EMBL" id="MXO85389.1"/>
    </source>
</evidence>
<feature type="transmembrane region" description="Helical" evidence="9">
    <location>
        <begin position="365"/>
        <end position="386"/>
    </location>
</feature>
<keyword evidence="5 9" id="KW-1133">Transmembrane helix</keyword>
<evidence type="ECO:0000313" key="13">
    <source>
        <dbReference type="Proteomes" id="UP000433104"/>
    </source>
</evidence>
<evidence type="ECO:0000256" key="2">
    <source>
        <dbReference type="ARBA" id="ARBA00009025"/>
    </source>
</evidence>
<keyword evidence="13" id="KW-1185">Reference proteome</keyword>
<keyword evidence="12" id="KW-0560">Oxidoreductase</keyword>
<dbReference type="EC" id="1.6.5.11" evidence="12"/>
<feature type="domain" description="NADH:quinone oxidoreductase/Mrp antiporter transmembrane" evidence="10">
    <location>
        <begin position="125"/>
        <end position="410"/>
    </location>
</feature>
<dbReference type="GO" id="GO:0042773">
    <property type="term" value="P:ATP synthesis coupled electron transport"/>
    <property type="evidence" value="ECO:0007669"/>
    <property type="project" value="InterPro"/>
</dbReference>
<dbReference type="InterPro" id="IPR003918">
    <property type="entry name" value="NADH_UbQ_OxRdtase"/>
</dbReference>
<feature type="transmembrane region" description="Helical" evidence="9">
    <location>
        <begin position="108"/>
        <end position="125"/>
    </location>
</feature>
<dbReference type="RefSeq" id="WP_160681797.1">
    <property type="nucleotide sequence ID" value="NZ_WTYW01000001.1"/>
</dbReference>
<feature type="transmembrane region" description="Helical" evidence="9">
    <location>
        <begin position="30"/>
        <end position="50"/>
    </location>
</feature>
<dbReference type="PANTHER" id="PTHR43507:SF1">
    <property type="entry name" value="NADH-UBIQUINONE OXIDOREDUCTASE CHAIN 4"/>
    <property type="match status" value="1"/>
</dbReference>
<evidence type="ECO:0000256" key="8">
    <source>
        <dbReference type="RuleBase" id="RU000320"/>
    </source>
</evidence>
<dbReference type="Pfam" id="PF00361">
    <property type="entry name" value="Proton_antipo_M"/>
    <property type="match status" value="1"/>
</dbReference>
<comment type="caution">
    <text evidence="12">The sequence shown here is derived from an EMBL/GenBank/DDBJ whole genome shotgun (WGS) entry which is preliminary data.</text>
</comment>
<dbReference type="AlphaFoldDB" id="A0A844ZI49"/>
<organism evidence="12 13">
    <name type="scientific">Parapontixanthobacter aurantiacus</name>
    <dbReference type="NCBI Taxonomy" id="1463599"/>
    <lineage>
        <taxon>Bacteria</taxon>
        <taxon>Pseudomonadati</taxon>
        <taxon>Pseudomonadota</taxon>
        <taxon>Alphaproteobacteria</taxon>
        <taxon>Sphingomonadales</taxon>
        <taxon>Erythrobacteraceae</taxon>
        <taxon>Parapontixanthobacter</taxon>
    </lineage>
</organism>
<evidence type="ECO:0000256" key="5">
    <source>
        <dbReference type="ARBA" id="ARBA00022989"/>
    </source>
</evidence>
<dbReference type="GO" id="GO:0003954">
    <property type="term" value="F:NADH dehydrogenase activity"/>
    <property type="evidence" value="ECO:0007669"/>
    <property type="project" value="TreeGrafter"/>
</dbReference>
<dbReference type="NCBIfam" id="TIGR01972">
    <property type="entry name" value="NDH_I_M"/>
    <property type="match status" value="1"/>
</dbReference>
<feature type="transmembrane region" description="Helical" evidence="9">
    <location>
        <begin position="70"/>
        <end position="96"/>
    </location>
</feature>
<reference evidence="12 13" key="1">
    <citation type="submission" date="2019-12" db="EMBL/GenBank/DDBJ databases">
        <title>Genomic-based taxomic classification of the family Erythrobacteraceae.</title>
        <authorList>
            <person name="Xu L."/>
        </authorList>
    </citation>
    <scope>NUCLEOTIDE SEQUENCE [LARGE SCALE GENOMIC DNA]</scope>
    <source>
        <strain evidence="12 13">MCCC 1A09962</strain>
    </source>
</reference>
<name>A0A844ZI49_9SPHN</name>
<evidence type="ECO:0000256" key="3">
    <source>
        <dbReference type="ARBA" id="ARBA00022692"/>
    </source>
</evidence>
<dbReference type="NCBIfam" id="NF004499">
    <property type="entry name" value="PRK05846.1-3"/>
    <property type="match status" value="1"/>
</dbReference>
<evidence type="ECO:0000256" key="9">
    <source>
        <dbReference type="SAM" id="Phobius"/>
    </source>
</evidence>
<evidence type="ECO:0000256" key="7">
    <source>
        <dbReference type="ARBA" id="ARBA00023136"/>
    </source>
</evidence>
<accession>A0A844ZI49</accession>
<dbReference type="Pfam" id="PF01059">
    <property type="entry name" value="Oxidored_q5_N"/>
    <property type="match status" value="1"/>
</dbReference>
<feature type="transmembrane region" description="Helical" evidence="9">
    <location>
        <begin position="131"/>
        <end position="149"/>
    </location>
</feature>
<feature type="domain" description="NADH:ubiquinone oxidoreductase chain 4 N-terminal" evidence="11">
    <location>
        <begin position="60"/>
        <end position="120"/>
    </location>
</feature>
<evidence type="ECO:0000256" key="6">
    <source>
        <dbReference type="ARBA" id="ARBA00023027"/>
    </source>
</evidence>
<dbReference type="InterPro" id="IPR000260">
    <property type="entry name" value="NADH4_N"/>
</dbReference>
<feature type="transmembrane region" description="Helical" evidence="9">
    <location>
        <begin position="6"/>
        <end position="23"/>
    </location>
</feature>
<keyword evidence="6" id="KW-0520">NAD</keyword>
<keyword evidence="3 8" id="KW-0812">Transmembrane</keyword>
<dbReference type="GO" id="GO:0015990">
    <property type="term" value="P:electron transport coupled proton transport"/>
    <property type="evidence" value="ECO:0007669"/>
    <property type="project" value="TreeGrafter"/>
</dbReference>
<feature type="transmembrane region" description="Helical" evidence="9">
    <location>
        <begin position="322"/>
        <end position="344"/>
    </location>
</feature>
<dbReference type="GO" id="GO:0008137">
    <property type="term" value="F:NADH dehydrogenase (ubiquinone) activity"/>
    <property type="evidence" value="ECO:0007669"/>
    <property type="project" value="InterPro"/>
</dbReference>
<dbReference type="Proteomes" id="UP000433104">
    <property type="component" value="Unassembled WGS sequence"/>
</dbReference>
<keyword evidence="7 9" id="KW-0472">Membrane</keyword>
<dbReference type="OrthoDB" id="9768329at2"/>
<dbReference type="PANTHER" id="PTHR43507">
    <property type="entry name" value="NADH-UBIQUINONE OXIDOREDUCTASE CHAIN 4"/>
    <property type="match status" value="1"/>
</dbReference>
<dbReference type="GO" id="GO:0048039">
    <property type="term" value="F:ubiquinone binding"/>
    <property type="evidence" value="ECO:0007669"/>
    <property type="project" value="TreeGrafter"/>
</dbReference>
<keyword evidence="4" id="KW-1278">Translocase</keyword>
<proteinExistence type="inferred from homology"/>
<evidence type="ECO:0000259" key="10">
    <source>
        <dbReference type="Pfam" id="PF00361"/>
    </source>
</evidence>
<evidence type="ECO:0000259" key="11">
    <source>
        <dbReference type="Pfam" id="PF01059"/>
    </source>
</evidence>
<feature type="transmembrane region" description="Helical" evidence="9">
    <location>
        <begin position="230"/>
        <end position="253"/>
    </location>
</feature>
<protein>
    <submittedName>
        <fullName evidence="12">NADH-quinone oxidoreductase subunit M</fullName>
        <ecNumber evidence="12">1.6.5.11</ecNumber>
    </submittedName>
</protein>
<feature type="transmembrane region" description="Helical" evidence="9">
    <location>
        <begin position="161"/>
        <end position="180"/>
    </location>
</feature>
<feature type="transmembrane region" description="Helical" evidence="9">
    <location>
        <begin position="295"/>
        <end position="316"/>
    </location>
</feature>
<dbReference type="EMBL" id="WTYW01000001">
    <property type="protein sequence ID" value="MXO85389.1"/>
    <property type="molecule type" value="Genomic_DNA"/>
</dbReference>
<feature type="transmembrane region" description="Helical" evidence="9">
    <location>
        <begin position="398"/>
        <end position="421"/>
    </location>
</feature>
<gene>
    <name evidence="12" type="ORF">GRI38_05040</name>
</gene>
<feature type="transmembrane region" description="Helical" evidence="9">
    <location>
        <begin position="265"/>
        <end position="288"/>
    </location>
</feature>
<evidence type="ECO:0000256" key="4">
    <source>
        <dbReference type="ARBA" id="ARBA00022967"/>
    </source>
</evidence>
<comment type="subcellular location">
    <subcellularLocation>
        <location evidence="1">Endomembrane system</location>
        <topology evidence="1">Multi-pass membrane protein</topology>
    </subcellularLocation>
    <subcellularLocation>
        <location evidence="8">Membrane</location>
        <topology evidence="8">Multi-pass membrane protein</topology>
    </subcellularLocation>
</comment>
<dbReference type="GO" id="GO:0012505">
    <property type="term" value="C:endomembrane system"/>
    <property type="evidence" value="ECO:0007669"/>
    <property type="project" value="UniProtKB-SubCell"/>
</dbReference>